<protein>
    <submittedName>
        <fullName evidence="2">Coiled-coil domain-containing protein 167 isoform X1</fullName>
    </submittedName>
</protein>
<keyword evidence="1" id="KW-1185">Reference proteome</keyword>
<dbReference type="RefSeq" id="XP_073938396.1">
    <property type="nucleotide sequence ID" value="XM_074082295.1"/>
</dbReference>
<proteinExistence type="predicted"/>
<accession>A0AC58N9P6</accession>
<organism evidence="1 2">
    <name type="scientific">Castor canadensis</name>
    <name type="common">American beaver</name>
    <dbReference type="NCBI Taxonomy" id="51338"/>
    <lineage>
        <taxon>Eukaryota</taxon>
        <taxon>Metazoa</taxon>
        <taxon>Chordata</taxon>
        <taxon>Craniata</taxon>
        <taxon>Vertebrata</taxon>
        <taxon>Euteleostomi</taxon>
        <taxon>Mammalia</taxon>
        <taxon>Eutheria</taxon>
        <taxon>Euarchontoglires</taxon>
        <taxon>Glires</taxon>
        <taxon>Rodentia</taxon>
        <taxon>Castorimorpha</taxon>
        <taxon>Castoridae</taxon>
        <taxon>Castor</taxon>
    </lineage>
</organism>
<reference evidence="2" key="1">
    <citation type="submission" date="2025-08" db="UniProtKB">
        <authorList>
            <consortium name="RefSeq"/>
        </authorList>
    </citation>
    <scope>IDENTIFICATION</scope>
</reference>
<gene>
    <name evidence="2" type="primary">Ccdc167</name>
</gene>
<evidence type="ECO:0000313" key="2">
    <source>
        <dbReference type="RefSeq" id="XP_073938396.1"/>
    </source>
</evidence>
<name>A0AC58N9P6_CASCN</name>
<sequence>MTKKKRENLGVALEIDGLEEKLSQCRRDLEEVNTRLYRAELSPEDREGAEVASAREPEEHAALCGHLPPPGPDLRSLDHVSFRFSQLVPACSQLPAQDQAFPSSSEDQGARHPSPHTTCSRETLADPAPVALACCGAGYLEGHA</sequence>
<dbReference type="Proteomes" id="UP001732720">
    <property type="component" value="Chromosome 8"/>
</dbReference>
<evidence type="ECO:0000313" key="1">
    <source>
        <dbReference type="Proteomes" id="UP001732720"/>
    </source>
</evidence>